<dbReference type="Pfam" id="PF08282">
    <property type="entry name" value="Hydrolase_3"/>
    <property type="match status" value="1"/>
</dbReference>
<dbReference type="GO" id="GO:0005829">
    <property type="term" value="C:cytosol"/>
    <property type="evidence" value="ECO:0007669"/>
    <property type="project" value="TreeGrafter"/>
</dbReference>
<proteinExistence type="predicted"/>
<dbReference type="PROSITE" id="PS01229">
    <property type="entry name" value="COF_2"/>
    <property type="match status" value="1"/>
</dbReference>
<dbReference type="Proteomes" id="UP000198860">
    <property type="component" value="Unassembled WGS sequence"/>
</dbReference>
<protein>
    <recommendedName>
        <fullName evidence="3">Cof subfamily of IIB subfamily of haloacid dehalogenase superfamily/HAD-superfamily hydrolase, subfamily IIB</fullName>
    </recommendedName>
</protein>
<dbReference type="Gene3D" id="3.30.1240.10">
    <property type="match status" value="1"/>
</dbReference>
<dbReference type="PANTHER" id="PTHR10000:SF55">
    <property type="entry name" value="5-AMINO-6-(5-PHOSPHO-D-RIBITYLAMINO)URACIL PHOSPHATASE YCSE"/>
    <property type="match status" value="1"/>
</dbReference>
<accession>A0A1H0EP60</accession>
<gene>
    <name evidence="1" type="ORF">SAMN05421677_101260</name>
</gene>
<dbReference type="EMBL" id="FNIZ01000001">
    <property type="protein sequence ID" value="SDN84106.1"/>
    <property type="molecule type" value="Genomic_DNA"/>
</dbReference>
<dbReference type="NCBIfam" id="TIGR00099">
    <property type="entry name" value="Cof-subfamily"/>
    <property type="match status" value="1"/>
</dbReference>
<dbReference type="GO" id="GO:0000287">
    <property type="term" value="F:magnesium ion binding"/>
    <property type="evidence" value="ECO:0007669"/>
    <property type="project" value="TreeGrafter"/>
</dbReference>
<evidence type="ECO:0000313" key="1">
    <source>
        <dbReference type="EMBL" id="SDN84106.1"/>
    </source>
</evidence>
<dbReference type="OrthoDB" id="9806027at2"/>
<dbReference type="SFLD" id="SFLDG01144">
    <property type="entry name" value="C2.B.4:_PGP_Like"/>
    <property type="match status" value="1"/>
</dbReference>
<dbReference type="CDD" id="cd07516">
    <property type="entry name" value="HAD_Pase"/>
    <property type="match status" value="1"/>
</dbReference>
<dbReference type="SFLD" id="SFLDG01140">
    <property type="entry name" value="C2.B:_Phosphomannomutase_and_P"/>
    <property type="match status" value="1"/>
</dbReference>
<dbReference type="Gene3D" id="3.40.50.1000">
    <property type="entry name" value="HAD superfamily/HAD-like"/>
    <property type="match status" value="1"/>
</dbReference>
<name>A0A1H0EP60_HALAD</name>
<dbReference type="AlphaFoldDB" id="A0A1H0EP60"/>
<organism evidence="1 2">
    <name type="scientific">Halobacillus aidingensis</name>
    <dbReference type="NCBI Taxonomy" id="240303"/>
    <lineage>
        <taxon>Bacteria</taxon>
        <taxon>Bacillati</taxon>
        <taxon>Bacillota</taxon>
        <taxon>Bacilli</taxon>
        <taxon>Bacillales</taxon>
        <taxon>Bacillaceae</taxon>
        <taxon>Halobacillus</taxon>
    </lineage>
</organism>
<dbReference type="SUPFAM" id="SSF56784">
    <property type="entry name" value="HAD-like"/>
    <property type="match status" value="1"/>
</dbReference>
<dbReference type="InterPro" id="IPR006379">
    <property type="entry name" value="HAD-SF_hydro_IIB"/>
</dbReference>
<dbReference type="SFLD" id="SFLDS00003">
    <property type="entry name" value="Haloacid_Dehalogenase"/>
    <property type="match status" value="1"/>
</dbReference>
<evidence type="ECO:0000313" key="2">
    <source>
        <dbReference type="Proteomes" id="UP000198860"/>
    </source>
</evidence>
<dbReference type="STRING" id="240303.SAMN05421677_101260"/>
<dbReference type="GO" id="GO:0016791">
    <property type="term" value="F:phosphatase activity"/>
    <property type="evidence" value="ECO:0007669"/>
    <property type="project" value="TreeGrafter"/>
</dbReference>
<evidence type="ECO:0008006" key="3">
    <source>
        <dbReference type="Google" id="ProtNLM"/>
    </source>
</evidence>
<dbReference type="InterPro" id="IPR036412">
    <property type="entry name" value="HAD-like_sf"/>
</dbReference>
<dbReference type="InterPro" id="IPR023214">
    <property type="entry name" value="HAD_sf"/>
</dbReference>
<dbReference type="RefSeq" id="WP_089650693.1">
    <property type="nucleotide sequence ID" value="NZ_FNIZ01000001.1"/>
</dbReference>
<dbReference type="InterPro" id="IPR000150">
    <property type="entry name" value="Cof"/>
</dbReference>
<keyword evidence="2" id="KW-1185">Reference proteome</keyword>
<dbReference type="PANTHER" id="PTHR10000">
    <property type="entry name" value="PHOSPHOSERINE PHOSPHATASE"/>
    <property type="match status" value="1"/>
</dbReference>
<reference evidence="2" key="1">
    <citation type="submission" date="2016-10" db="EMBL/GenBank/DDBJ databases">
        <authorList>
            <person name="Varghese N."/>
            <person name="Submissions S."/>
        </authorList>
    </citation>
    <scope>NUCLEOTIDE SEQUENCE [LARGE SCALE GENOMIC DNA]</scope>
    <source>
        <strain evidence="2">CGMCC 1.3703</strain>
    </source>
</reference>
<sequence length="285" mass="31983">MDMIAIDLDGTLLNSTNEISKNNIQAIQRAQSKGVEVVIATGRAAFDVRNLFSGLDLHTWVIAANGATIHRPDGKLFSSTPMEKDDVSEILGWLEKEGFYYEAIDDEAILTPQNGRELMNIELDRIQSANPKTDLTRLEKAAEKQFSQSGFLHVDSYKEIVDKHRNVYNILAFSFEEEKLQKGWERFDDHPDLTLVSSSNHNFELEHRLASKGNAVRQLTKQLNRSIERTAVIGDSFNDLSMMNIAGYSAAMGNAKDEVKEACCYLTKTNDEDGVAHAIDHFLTL</sequence>
<dbReference type="NCBIfam" id="TIGR01484">
    <property type="entry name" value="HAD-SF-IIB"/>
    <property type="match status" value="1"/>
</dbReference>